<sequence length="312" mass="35953">MNPINILKKGLQTLRDQTHDRRVRLEAQLKENRPISEVDEEWLDHTGNLVDDECVVEKLDNASDYEAVLEKLDQQEMSIVQKLTELAGGQTVASKKRKRMALKFSVPTKTSADHGGSCMQQKEPQKKSNATLEQRIEILNWYHANGKHQSQTAKHFDKIYPFLHLKQPKISEWLKHENLWRAEYQGNAGVAHSLKRVRQTQHPEVTEMLDLWVSKAMADKLLLTGEVIRQKWKAFADLAGVPEDERLSLSEGWLSRYKVWNGLKQMKRHGEAASVASATVDKERLRIQRLIKSRGYKPCDIFNTDESALFYA</sequence>
<dbReference type="PANTHER" id="PTHR19303:SF73">
    <property type="entry name" value="PROTEIN PDC2"/>
    <property type="match status" value="1"/>
</dbReference>
<protein>
    <recommendedName>
        <fullName evidence="3">HTH CENPB-type domain-containing protein</fullName>
    </recommendedName>
</protein>
<dbReference type="AlphaFoldDB" id="A0A0C3P9K5"/>
<dbReference type="GO" id="GO:0005634">
    <property type="term" value="C:nucleus"/>
    <property type="evidence" value="ECO:0007669"/>
    <property type="project" value="TreeGrafter"/>
</dbReference>
<dbReference type="PANTHER" id="PTHR19303">
    <property type="entry name" value="TRANSPOSON"/>
    <property type="match status" value="1"/>
</dbReference>
<accession>A0A0C3P9K5</accession>
<feature type="compositionally biased region" description="Polar residues" evidence="2">
    <location>
        <begin position="118"/>
        <end position="129"/>
    </location>
</feature>
<dbReference type="Pfam" id="PF03221">
    <property type="entry name" value="HTH_Tnp_Tc5"/>
    <property type="match status" value="1"/>
</dbReference>
<dbReference type="STRING" id="870435.A0A0C3P9K5"/>
<reference evidence="5" key="2">
    <citation type="submission" date="2015-01" db="EMBL/GenBank/DDBJ databases">
        <title>Evolutionary Origins and Diversification of the Mycorrhizal Mutualists.</title>
        <authorList>
            <consortium name="DOE Joint Genome Institute"/>
            <consortium name="Mycorrhizal Genomics Consortium"/>
            <person name="Kohler A."/>
            <person name="Kuo A."/>
            <person name="Nagy L.G."/>
            <person name="Floudas D."/>
            <person name="Copeland A."/>
            <person name="Barry K.W."/>
            <person name="Cichocki N."/>
            <person name="Veneault-Fourrey C."/>
            <person name="LaButti K."/>
            <person name="Lindquist E.A."/>
            <person name="Lipzen A."/>
            <person name="Lundell T."/>
            <person name="Morin E."/>
            <person name="Murat C."/>
            <person name="Riley R."/>
            <person name="Ohm R."/>
            <person name="Sun H."/>
            <person name="Tunlid A."/>
            <person name="Henrissat B."/>
            <person name="Grigoriev I.V."/>
            <person name="Hibbett D.S."/>
            <person name="Martin F."/>
        </authorList>
    </citation>
    <scope>NUCLEOTIDE SEQUENCE [LARGE SCALE GENOMIC DNA]</scope>
    <source>
        <strain evidence="5">Marx 270</strain>
    </source>
</reference>
<dbReference type="EMBL" id="KN831952">
    <property type="protein sequence ID" value="KIO10230.1"/>
    <property type="molecule type" value="Genomic_DNA"/>
</dbReference>
<dbReference type="Proteomes" id="UP000054217">
    <property type="component" value="Unassembled WGS sequence"/>
</dbReference>
<reference evidence="4 5" key="1">
    <citation type="submission" date="2014-04" db="EMBL/GenBank/DDBJ databases">
        <authorList>
            <consortium name="DOE Joint Genome Institute"/>
            <person name="Kuo A."/>
            <person name="Kohler A."/>
            <person name="Costa M.D."/>
            <person name="Nagy L.G."/>
            <person name="Floudas D."/>
            <person name="Copeland A."/>
            <person name="Barry K.W."/>
            <person name="Cichocki N."/>
            <person name="Veneault-Fourrey C."/>
            <person name="LaButti K."/>
            <person name="Lindquist E.A."/>
            <person name="Lipzen A."/>
            <person name="Lundell T."/>
            <person name="Morin E."/>
            <person name="Murat C."/>
            <person name="Sun H."/>
            <person name="Tunlid A."/>
            <person name="Henrissat B."/>
            <person name="Grigoriev I.V."/>
            <person name="Hibbett D.S."/>
            <person name="Martin F."/>
            <person name="Nordberg H.P."/>
            <person name="Cantor M.N."/>
            <person name="Hua S.X."/>
        </authorList>
    </citation>
    <scope>NUCLEOTIDE SEQUENCE [LARGE SCALE GENOMIC DNA]</scope>
    <source>
        <strain evidence="4 5">Marx 270</strain>
    </source>
</reference>
<feature type="domain" description="HTH CENPB-type" evidence="3">
    <location>
        <begin position="193"/>
        <end position="267"/>
    </location>
</feature>
<evidence type="ECO:0000313" key="5">
    <source>
        <dbReference type="Proteomes" id="UP000054217"/>
    </source>
</evidence>
<dbReference type="InterPro" id="IPR009057">
    <property type="entry name" value="Homeodomain-like_sf"/>
</dbReference>
<dbReference type="PROSITE" id="PS51253">
    <property type="entry name" value="HTH_CENPB"/>
    <property type="match status" value="1"/>
</dbReference>
<dbReference type="OrthoDB" id="2683356at2759"/>
<dbReference type="InterPro" id="IPR006600">
    <property type="entry name" value="HTH_CenpB_DNA-bd_dom"/>
</dbReference>
<dbReference type="InterPro" id="IPR050863">
    <property type="entry name" value="CenT-Element_Derived"/>
</dbReference>
<dbReference type="InParanoid" id="A0A0C3P9K5"/>
<evidence type="ECO:0000313" key="4">
    <source>
        <dbReference type="EMBL" id="KIO10230.1"/>
    </source>
</evidence>
<proteinExistence type="predicted"/>
<dbReference type="HOGENOM" id="CLU_018294_4_0_1"/>
<gene>
    <name evidence="4" type="ORF">M404DRAFT_971048</name>
</gene>
<evidence type="ECO:0000256" key="2">
    <source>
        <dbReference type="SAM" id="MobiDB-lite"/>
    </source>
</evidence>
<keyword evidence="1" id="KW-0238">DNA-binding</keyword>
<dbReference type="SUPFAM" id="SSF46689">
    <property type="entry name" value="Homeodomain-like"/>
    <property type="match status" value="1"/>
</dbReference>
<name>A0A0C3P9K5_PISTI</name>
<evidence type="ECO:0000259" key="3">
    <source>
        <dbReference type="PROSITE" id="PS51253"/>
    </source>
</evidence>
<dbReference type="Gene3D" id="1.10.10.60">
    <property type="entry name" value="Homeodomain-like"/>
    <property type="match status" value="1"/>
</dbReference>
<organism evidence="4 5">
    <name type="scientific">Pisolithus tinctorius Marx 270</name>
    <dbReference type="NCBI Taxonomy" id="870435"/>
    <lineage>
        <taxon>Eukaryota</taxon>
        <taxon>Fungi</taxon>
        <taxon>Dikarya</taxon>
        <taxon>Basidiomycota</taxon>
        <taxon>Agaricomycotina</taxon>
        <taxon>Agaricomycetes</taxon>
        <taxon>Agaricomycetidae</taxon>
        <taxon>Boletales</taxon>
        <taxon>Sclerodermatineae</taxon>
        <taxon>Pisolithaceae</taxon>
        <taxon>Pisolithus</taxon>
    </lineage>
</organism>
<dbReference type="GO" id="GO:0003677">
    <property type="term" value="F:DNA binding"/>
    <property type="evidence" value="ECO:0007669"/>
    <property type="project" value="UniProtKB-KW"/>
</dbReference>
<feature type="region of interest" description="Disordered" evidence="2">
    <location>
        <begin position="107"/>
        <end position="129"/>
    </location>
</feature>
<evidence type="ECO:0000256" key="1">
    <source>
        <dbReference type="ARBA" id="ARBA00023125"/>
    </source>
</evidence>
<keyword evidence="5" id="KW-1185">Reference proteome</keyword>